<keyword evidence="5" id="KW-0249">Electron transport</keyword>
<keyword evidence="4" id="KW-0677">Repeat</keyword>
<gene>
    <name evidence="9" type="ORF">H8S57_13080</name>
</gene>
<dbReference type="EMBL" id="JACOPP010000022">
    <property type="protein sequence ID" value="MBC5734651.1"/>
    <property type="molecule type" value="Genomic_DNA"/>
</dbReference>
<organism evidence="9 10">
    <name type="scientific">Lawsonibacter hominis</name>
    <dbReference type="NCBI Taxonomy" id="2763053"/>
    <lineage>
        <taxon>Bacteria</taxon>
        <taxon>Bacillati</taxon>
        <taxon>Bacillota</taxon>
        <taxon>Clostridia</taxon>
        <taxon>Eubacteriales</taxon>
        <taxon>Oscillospiraceae</taxon>
        <taxon>Lawsonibacter</taxon>
    </lineage>
</organism>
<dbReference type="InterPro" id="IPR050954">
    <property type="entry name" value="ET_IronSulfur_Cluster-Binding"/>
</dbReference>
<evidence type="ECO:0000256" key="3">
    <source>
        <dbReference type="ARBA" id="ARBA00022723"/>
    </source>
</evidence>
<keyword evidence="10" id="KW-1185">Reference proteome</keyword>
<keyword evidence="7" id="KW-0411">Iron-sulfur</keyword>
<evidence type="ECO:0000256" key="5">
    <source>
        <dbReference type="ARBA" id="ARBA00022982"/>
    </source>
</evidence>
<evidence type="ECO:0000256" key="7">
    <source>
        <dbReference type="ARBA" id="ARBA00023014"/>
    </source>
</evidence>
<feature type="domain" description="4Fe-4S ferredoxin-type" evidence="8">
    <location>
        <begin position="3"/>
        <end position="33"/>
    </location>
</feature>
<feature type="domain" description="4Fe-4S ferredoxin-type" evidence="8">
    <location>
        <begin position="50"/>
        <end position="82"/>
    </location>
</feature>
<evidence type="ECO:0000256" key="1">
    <source>
        <dbReference type="ARBA" id="ARBA00022448"/>
    </source>
</evidence>
<dbReference type="Pfam" id="PF00037">
    <property type="entry name" value="Fer4"/>
    <property type="match status" value="1"/>
</dbReference>
<dbReference type="PANTHER" id="PTHR43177:SF5">
    <property type="entry name" value="ANAEROBIC DIMETHYL SULFOXIDE REDUCTASE CHAIN B-RELATED"/>
    <property type="match status" value="1"/>
</dbReference>
<dbReference type="PANTHER" id="PTHR43177">
    <property type="entry name" value="PROTEIN NRFC"/>
    <property type="match status" value="1"/>
</dbReference>
<protein>
    <submittedName>
        <fullName evidence="9">4Fe-4S dicluster domain-containing protein</fullName>
    </submittedName>
</protein>
<dbReference type="InterPro" id="IPR017896">
    <property type="entry name" value="4Fe4S_Fe-S-bd"/>
</dbReference>
<dbReference type="Proteomes" id="UP000661435">
    <property type="component" value="Unassembled WGS sequence"/>
</dbReference>
<dbReference type="PROSITE" id="PS51379">
    <property type="entry name" value="4FE4S_FER_2"/>
    <property type="match status" value="3"/>
</dbReference>
<dbReference type="Pfam" id="PF13247">
    <property type="entry name" value="Fer4_11"/>
    <property type="match status" value="1"/>
</dbReference>
<sequence length="176" mass="19012">MSYIFLLDTRKCIGCGACAVACMDQNDVQPQEGDEPFRQCFVIEQGSGKDAPVRYLSMACMHCAQAPCVQGCPAGCLKKDTDTGFTVYDQTNCIGCHSCAMACPFAAPCFDRAGKMVKCDGCIERVRRGMQPACVRVCPYGALQLVEKETFGAGQRGKSARLLAYTALDGERTDSE</sequence>
<feature type="domain" description="4Fe-4S ferredoxin-type" evidence="8">
    <location>
        <begin position="84"/>
        <end position="113"/>
    </location>
</feature>
<dbReference type="AlphaFoldDB" id="A0A8J6J8A2"/>
<evidence type="ECO:0000259" key="8">
    <source>
        <dbReference type="PROSITE" id="PS51379"/>
    </source>
</evidence>
<name>A0A8J6J8A2_9FIRM</name>
<keyword evidence="2" id="KW-0004">4Fe-4S</keyword>
<dbReference type="GO" id="GO:0051539">
    <property type="term" value="F:4 iron, 4 sulfur cluster binding"/>
    <property type="evidence" value="ECO:0007669"/>
    <property type="project" value="UniProtKB-KW"/>
</dbReference>
<keyword evidence="3" id="KW-0479">Metal-binding</keyword>
<evidence type="ECO:0000313" key="9">
    <source>
        <dbReference type="EMBL" id="MBC5734651.1"/>
    </source>
</evidence>
<keyword evidence="1" id="KW-0813">Transport</keyword>
<evidence type="ECO:0000313" key="10">
    <source>
        <dbReference type="Proteomes" id="UP000661435"/>
    </source>
</evidence>
<dbReference type="CDD" id="cd16371">
    <property type="entry name" value="DMSOR_beta_like"/>
    <property type="match status" value="1"/>
</dbReference>
<evidence type="ECO:0000256" key="2">
    <source>
        <dbReference type="ARBA" id="ARBA00022485"/>
    </source>
</evidence>
<accession>A0A8J6J8A2</accession>
<evidence type="ECO:0000256" key="6">
    <source>
        <dbReference type="ARBA" id="ARBA00023004"/>
    </source>
</evidence>
<dbReference type="PROSITE" id="PS00198">
    <property type="entry name" value="4FE4S_FER_1"/>
    <property type="match status" value="1"/>
</dbReference>
<dbReference type="Gene3D" id="3.30.70.20">
    <property type="match status" value="2"/>
</dbReference>
<proteinExistence type="predicted"/>
<keyword evidence="6" id="KW-0408">Iron</keyword>
<comment type="caution">
    <text evidence="9">The sequence shown here is derived from an EMBL/GenBank/DDBJ whole genome shotgun (WGS) entry which is preliminary data.</text>
</comment>
<reference evidence="9" key="1">
    <citation type="submission" date="2020-08" db="EMBL/GenBank/DDBJ databases">
        <title>Genome public.</title>
        <authorList>
            <person name="Liu C."/>
            <person name="Sun Q."/>
        </authorList>
    </citation>
    <scope>NUCLEOTIDE SEQUENCE</scope>
    <source>
        <strain evidence="9">NSJ-51</strain>
    </source>
</reference>
<dbReference type="SUPFAM" id="SSF54862">
    <property type="entry name" value="4Fe-4S ferredoxins"/>
    <property type="match status" value="1"/>
</dbReference>
<dbReference type="InterPro" id="IPR017900">
    <property type="entry name" value="4Fe4S_Fe_S_CS"/>
</dbReference>
<dbReference type="RefSeq" id="WP_186908480.1">
    <property type="nucleotide sequence ID" value="NZ_JACOPP010000022.1"/>
</dbReference>
<evidence type="ECO:0000256" key="4">
    <source>
        <dbReference type="ARBA" id="ARBA00022737"/>
    </source>
</evidence>
<dbReference type="GO" id="GO:0046872">
    <property type="term" value="F:metal ion binding"/>
    <property type="evidence" value="ECO:0007669"/>
    <property type="project" value="UniProtKB-KW"/>
</dbReference>